<organism evidence="2 3">
    <name type="scientific">Vibrio stylophorae</name>
    <dbReference type="NCBI Taxonomy" id="659351"/>
    <lineage>
        <taxon>Bacteria</taxon>
        <taxon>Pseudomonadati</taxon>
        <taxon>Pseudomonadota</taxon>
        <taxon>Gammaproteobacteria</taxon>
        <taxon>Vibrionales</taxon>
        <taxon>Vibrionaceae</taxon>
        <taxon>Vibrio</taxon>
    </lineage>
</organism>
<keyword evidence="3" id="KW-1185">Reference proteome</keyword>
<feature type="signal peptide" evidence="1">
    <location>
        <begin position="1"/>
        <end position="20"/>
    </location>
</feature>
<sequence>MRSLYLVLFCLCAAAVPVSATLYHPYRLNNPMPAVMDRPTPQVDSLSYYSDQETSAGLWDMEIELGYFGQDGNKNSHAFNSRTALSYQYGRSRSFGEVRLYTAQSDGERSGQRSQLKLQSDYLLLPQSNSYLFGNVDFLEDKFGSYFYNVTAAIGLGFRVIDRDTLKLELEIGPGFRHQEPNLDELSDSDLILPETVDEAIGKGTARLQWDSSANVSITGLLTGVAGDSNQTLEGELSITSNITDSIAVKFSQSLRYQSRVPDGLESRDTTTSFNLLFRL</sequence>
<feature type="chain" id="PRO_5045901719" description="DUF481 domain-containing protein" evidence="1">
    <location>
        <begin position="21"/>
        <end position="280"/>
    </location>
</feature>
<gene>
    <name evidence="2" type="ORF">VST7929_00246</name>
</gene>
<dbReference type="EMBL" id="CAKLDI010000001">
    <property type="protein sequence ID" value="CAH0532417.1"/>
    <property type="molecule type" value="Genomic_DNA"/>
</dbReference>
<proteinExistence type="predicted"/>
<evidence type="ECO:0000256" key="1">
    <source>
        <dbReference type="SAM" id="SignalP"/>
    </source>
</evidence>
<keyword evidence="1" id="KW-0732">Signal</keyword>
<comment type="caution">
    <text evidence="2">The sequence shown here is derived from an EMBL/GenBank/DDBJ whole genome shotgun (WGS) entry which is preliminary data.</text>
</comment>
<dbReference type="Proteomes" id="UP000838672">
    <property type="component" value="Unassembled WGS sequence"/>
</dbReference>
<evidence type="ECO:0000313" key="2">
    <source>
        <dbReference type="EMBL" id="CAH0532417.1"/>
    </source>
</evidence>
<accession>A0ABM8ZQ44</accession>
<evidence type="ECO:0008006" key="4">
    <source>
        <dbReference type="Google" id="ProtNLM"/>
    </source>
</evidence>
<reference evidence="2" key="1">
    <citation type="submission" date="2021-11" db="EMBL/GenBank/DDBJ databases">
        <authorList>
            <person name="Rodrigo-Torres L."/>
            <person name="Arahal R. D."/>
            <person name="Lucena T."/>
        </authorList>
    </citation>
    <scope>NUCLEOTIDE SEQUENCE</scope>
    <source>
        <strain evidence="2">CECT 7929</strain>
    </source>
</reference>
<name>A0ABM8ZQ44_9VIBR</name>
<evidence type="ECO:0000313" key="3">
    <source>
        <dbReference type="Proteomes" id="UP000838672"/>
    </source>
</evidence>
<dbReference type="InterPro" id="IPR007433">
    <property type="entry name" value="DUF481"/>
</dbReference>
<protein>
    <recommendedName>
        <fullName evidence="4">DUF481 domain-containing protein</fullName>
    </recommendedName>
</protein>
<dbReference type="Pfam" id="PF04338">
    <property type="entry name" value="DUF481"/>
    <property type="match status" value="1"/>
</dbReference>